<organism evidence="5 6">
    <name type="scientific">Dillenia turbinata</name>
    <dbReference type="NCBI Taxonomy" id="194707"/>
    <lineage>
        <taxon>Eukaryota</taxon>
        <taxon>Viridiplantae</taxon>
        <taxon>Streptophyta</taxon>
        <taxon>Embryophyta</taxon>
        <taxon>Tracheophyta</taxon>
        <taxon>Spermatophyta</taxon>
        <taxon>Magnoliopsida</taxon>
        <taxon>eudicotyledons</taxon>
        <taxon>Gunneridae</taxon>
        <taxon>Pentapetalae</taxon>
        <taxon>Dilleniales</taxon>
        <taxon>Dilleniaceae</taxon>
        <taxon>Dillenia</taxon>
    </lineage>
</organism>
<sequence length="1042" mass="116426">MSRSQVRIMDHKTWLWKKKSSEKTIIACDKVDASSGGNLEEMLTTEKEAELERSVKHLKERLAFLQGECKAKDDLVEKHAKIAQEAIAGREKAEAGAKHLKEELDDASKDRVSAAERLAQMDAALKDCTQQLASVRSEQEQKICDSVTKTSIKFEELQKKLDEKLMETSQRLSKVMADNSHLNKALLVKEATIEDLRKRNSQAEAEFNVLMDRLDKTEKENSFLKYEFRMLEKEIELRNEERDYARKSADASHRQLVENARKISKLEAECQRLRALVRKRLPGPSSLGKIKNEIEVYGRDSTDMRRKKSDLTSGNLIVRETAIENSESPSRRINILIERLCGLEEENKTLKDTLTKKNNELNSSRVMSARMASKLTKVEAQLGELSKSQKCLEPESSPRSSDLSIMPVLDIGDQTESSCSESWASALISELEHFKNVETKNSPELKSITVSDMSLMDDFVEMEKLAIVAVDMPSFNSNVASGAGRALACIPAKESSEHHSDTSGKELVPVDHDHSEFNDTNKAIKSNGVSARKSSWWIQDVMNIVLEQNRATGRSTDDLLEEVKIVLASVKYAGSNEKEPPEISGYITWKSPNASPRIDSLDNSSGFAIVVDKASDEHVQSDFSKSIAKIVELVKGIDPRILADDSTPDVGSGRDQANKNAVTPAGFWVRAFQWKSSKLTAVIRQFIDACNDILNGKADFDKFAEELTYALEWTLNNCIPFQDDSFTDDGREVKEEKIWSDLGQENRMLKDELKNMEYAKKELEIKLESAIETGETLKVQLGESREGIENLQAVVDNLRESKGMIEEQIENQKSINEDLDTQLTVAKAKLNEVLLKFSSLEVELEDKSNCCEDLKSTCLELQLQLESVAKKEAPRHYADEEEKQGQTGWEITAASMKLAECQETILNLGKQLKALASPREAALLDKVFTTNSEATTNPSISNDKTLSCRSSLLDRMLAEGDCDAEAFKSTMIKDVITSVNTEKPTLLLTYGSENSQSCQAGAIGPLALVPVRKRGGGSFLRRLLRRKRGSSKNKKLALPSTA</sequence>
<evidence type="ECO:0000256" key="2">
    <source>
        <dbReference type="ARBA" id="ARBA00023054"/>
    </source>
</evidence>
<feature type="coiled-coil region" evidence="3">
    <location>
        <begin position="48"/>
        <end position="138"/>
    </location>
</feature>
<comment type="similarity">
    <text evidence="1">Belongs to the FPP family.</text>
</comment>
<dbReference type="PANTHER" id="PTHR31580">
    <property type="entry name" value="FILAMENT-LIKE PLANT PROTEIN 4"/>
    <property type="match status" value="1"/>
</dbReference>
<evidence type="ECO:0000256" key="4">
    <source>
        <dbReference type="SAM" id="MobiDB-lite"/>
    </source>
</evidence>
<dbReference type="AlphaFoldDB" id="A0AAN8ZQQ1"/>
<feature type="coiled-coil region" evidence="3">
    <location>
        <begin position="746"/>
        <end position="808"/>
    </location>
</feature>
<comment type="caution">
    <text evidence="5">The sequence shown here is derived from an EMBL/GenBank/DDBJ whole genome shotgun (WGS) entry which is preliminary data.</text>
</comment>
<dbReference type="PANTHER" id="PTHR31580:SF8">
    <property type="entry name" value="FILAMENT-LIKE PROTEIN (DUF869)"/>
    <property type="match status" value="1"/>
</dbReference>
<evidence type="ECO:0000256" key="1">
    <source>
        <dbReference type="ARBA" id="ARBA00005921"/>
    </source>
</evidence>
<keyword evidence="6" id="KW-1185">Reference proteome</keyword>
<name>A0AAN8ZQQ1_9MAGN</name>
<accession>A0AAN8ZQQ1</accession>
<feature type="coiled-coil region" evidence="3">
    <location>
        <begin position="186"/>
        <end position="276"/>
    </location>
</feature>
<feature type="compositionally biased region" description="Basic and acidic residues" evidence="4">
    <location>
        <begin position="494"/>
        <end position="519"/>
    </location>
</feature>
<dbReference type="Pfam" id="PF05911">
    <property type="entry name" value="FPP"/>
    <property type="match status" value="2"/>
</dbReference>
<proteinExistence type="inferred from homology"/>
<keyword evidence="2 3" id="KW-0175">Coiled coil</keyword>
<evidence type="ECO:0000313" key="6">
    <source>
        <dbReference type="Proteomes" id="UP001370490"/>
    </source>
</evidence>
<evidence type="ECO:0000313" key="5">
    <source>
        <dbReference type="EMBL" id="KAK6946082.1"/>
    </source>
</evidence>
<reference evidence="5 6" key="1">
    <citation type="submission" date="2023-12" db="EMBL/GenBank/DDBJ databases">
        <title>A high-quality genome assembly for Dillenia turbinata (Dilleniales).</title>
        <authorList>
            <person name="Chanderbali A."/>
        </authorList>
    </citation>
    <scope>NUCLEOTIDE SEQUENCE [LARGE SCALE GENOMIC DNA]</scope>
    <source>
        <strain evidence="5">LSX21</strain>
        <tissue evidence="5">Leaf</tissue>
    </source>
</reference>
<dbReference type="Proteomes" id="UP001370490">
    <property type="component" value="Unassembled WGS sequence"/>
</dbReference>
<protein>
    <submittedName>
        <fullName evidence="5">Filament-like plant protein</fullName>
    </submittedName>
</protein>
<gene>
    <name evidence="5" type="ORF">RJ641_013626</name>
</gene>
<feature type="region of interest" description="Disordered" evidence="4">
    <location>
        <begin position="494"/>
        <end position="521"/>
    </location>
</feature>
<dbReference type="EMBL" id="JBAMMX010000002">
    <property type="protein sequence ID" value="KAK6946082.1"/>
    <property type="molecule type" value="Genomic_DNA"/>
</dbReference>
<dbReference type="InterPro" id="IPR008587">
    <property type="entry name" value="FPP_plant"/>
</dbReference>
<evidence type="ECO:0000256" key="3">
    <source>
        <dbReference type="SAM" id="Coils"/>
    </source>
</evidence>